<evidence type="ECO:0000256" key="1">
    <source>
        <dbReference type="SAM" id="Phobius"/>
    </source>
</evidence>
<dbReference type="InterPro" id="IPR021759">
    <property type="entry name" value="WxLIP_HBD"/>
</dbReference>
<gene>
    <name evidence="4" type="ORF">QK289_06405</name>
</gene>
<feature type="transmembrane region" description="Helical" evidence="1">
    <location>
        <begin position="312"/>
        <end position="330"/>
    </location>
</feature>
<name>A0ABT6R1F2_9BACL</name>
<evidence type="ECO:0000259" key="2">
    <source>
        <dbReference type="Pfam" id="PF06030"/>
    </source>
</evidence>
<dbReference type="Pfam" id="PF11797">
    <property type="entry name" value="WxLIP_HBD"/>
    <property type="match status" value="1"/>
</dbReference>
<dbReference type="EMBL" id="JASBQV010000007">
    <property type="protein sequence ID" value="MDI3234633.1"/>
    <property type="molecule type" value="Genomic_DNA"/>
</dbReference>
<keyword evidence="1" id="KW-0812">Transmembrane</keyword>
<organism evidence="4 5">
    <name type="scientific">Exiguobacterium antarcticum</name>
    <dbReference type="NCBI Taxonomy" id="132920"/>
    <lineage>
        <taxon>Bacteria</taxon>
        <taxon>Bacillati</taxon>
        <taxon>Bacillota</taxon>
        <taxon>Bacilli</taxon>
        <taxon>Bacillales</taxon>
        <taxon>Bacillales Family XII. Incertae Sedis</taxon>
        <taxon>Exiguobacterium</taxon>
    </lineage>
</organism>
<evidence type="ECO:0000259" key="3">
    <source>
        <dbReference type="Pfam" id="PF11797"/>
    </source>
</evidence>
<dbReference type="Proteomes" id="UP001243286">
    <property type="component" value="Unassembled WGS sequence"/>
</dbReference>
<comment type="caution">
    <text evidence="4">The sequence shown here is derived from an EMBL/GenBank/DDBJ whole genome shotgun (WGS) entry which is preliminary data.</text>
</comment>
<dbReference type="RefSeq" id="WP_282355530.1">
    <property type="nucleotide sequence ID" value="NZ_JASBQV010000007.1"/>
</dbReference>
<feature type="domain" description="WxL Interacting Protein peptidoglycan binding" evidence="2">
    <location>
        <begin position="33"/>
        <end position="149"/>
    </location>
</feature>
<evidence type="ECO:0000313" key="5">
    <source>
        <dbReference type="Proteomes" id="UP001243286"/>
    </source>
</evidence>
<dbReference type="InterPro" id="IPR010317">
    <property type="entry name" value="WxLIP_PGBD"/>
</dbReference>
<keyword evidence="5" id="KW-1185">Reference proteome</keyword>
<feature type="domain" description="WxL Interacting Protein host binding" evidence="3">
    <location>
        <begin position="160"/>
        <end position="290"/>
    </location>
</feature>
<keyword evidence="1" id="KW-1133">Transmembrane helix</keyword>
<keyword evidence="1" id="KW-0472">Membrane</keyword>
<evidence type="ECO:0000313" key="4">
    <source>
        <dbReference type="EMBL" id="MDI3234633.1"/>
    </source>
</evidence>
<accession>A0ABT6R1F2</accession>
<sequence>MKKWGISSLAVLFYLLFSTENPSVVKADSSVNFSIEAIPNEFQVDSGVTYFDLRMGANQKTNVRVRIYNHGSDDQTFLTSVRNATTNGNGLIVYEQKKPLALAPVSLTEMIRPATKSIFIKGGESKVISLPLQIPNELIGTVLAGIRVEKKSKASEAKQNTIGIQNRHAYIIGLKVRSEIKDLSPELTYEGVQTKSYLTRPNVLVKLANQTPTITHPMKFEAVVTKNKKVVVRKTMEVRFAPSTYMTVPIETIGILKAGTYQMAVRVEGKERTWKWNDEFKVTEKQVKQMEEKIPKIEKNPNSFIGEWSKELMIASTLIIFLLLGYIYRLKKQQHSA</sequence>
<dbReference type="Pfam" id="PF06030">
    <property type="entry name" value="WxLIP_PGBD"/>
    <property type="match status" value="1"/>
</dbReference>
<protein>
    <submittedName>
        <fullName evidence="4">DUF3324 domain-containing protein</fullName>
    </submittedName>
</protein>
<reference evidence="4 5" key="1">
    <citation type="submission" date="2023-04" db="EMBL/GenBank/DDBJ databases">
        <title>Antarctic isolates genomes.</title>
        <authorList>
            <person name="Dimov S.G."/>
        </authorList>
    </citation>
    <scope>NUCLEOTIDE SEQUENCE [LARGE SCALE GENOMIC DNA]</scope>
    <source>
        <strain evidence="4 5">AL19</strain>
    </source>
</reference>
<proteinExistence type="predicted"/>